<name>A0ABX7IJK6_9GAMM</name>
<dbReference type="Proteomes" id="UP000644167">
    <property type="component" value="Chromosome"/>
</dbReference>
<dbReference type="EMBL" id="CP070273">
    <property type="protein sequence ID" value="QRV22513.1"/>
    <property type="molecule type" value="Genomic_DNA"/>
</dbReference>
<dbReference type="Gene3D" id="3.40.630.30">
    <property type="match status" value="1"/>
</dbReference>
<sequence length="119" mass="13884">MAQNRESLPLSFVLHDDNELLAAAELKFHEHPDFRDYKHWLGGVFVPPNKRGQGYSNMILPHVFDHAKNMSISALYLQCEQHNIDLYLKYNFEVIHRMNDNGVDNLAQLDGGFFTFYNQ</sequence>
<gene>
    <name evidence="2" type="ORF">JSY38_10490</name>
</gene>
<organism evidence="2 3">
    <name type="scientific">Marinomonas foliarum</name>
    <dbReference type="NCBI Taxonomy" id="491950"/>
    <lineage>
        <taxon>Bacteria</taxon>
        <taxon>Pseudomonadati</taxon>
        <taxon>Pseudomonadota</taxon>
        <taxon>Gammaproteobacteria</taxon>
        <taxon>Oceanospirillales</taxon>
        <taxon>Oceanospirillaceae</taxon>
        <taxon>Marinomonas</taxon>
    </lineage>
</organism>
<feature type="domain" description="N-acetyltransferase" evidence="1">
    <location>
        <begin position="1"/>
        <end position="119"/>
    </location>
</feature>
<reference evidence="2 3" key="1">
    <citation type="submission" date="2021-02" db="EMBL/GenBank/DDBJ databases">
        <title>The genome of Marinomonas foliarum JZW.</title>
        <authorList>
            <person name="Sun M."/>
        </authorList>
    </citation>
    <scope>NUCLEOTIDE SEQUENCE [LARGE SCALE GENOMIC DNA]</scope>
    <source>
        <strain evidence="2 3">JZW</strain>
    </source>
</reference>
<dbReference type="InterPro" id="IPR016181">
    <property type="entry name" value="Acyl_CoA_acyltransferase"/>
</dbReference>
<dbReference type="CDD" id="cd04301">
    <property type="entry name" value="NAT_SF"/>
    <property type="match status" value="1"/>
</dbReference>
<proteinExistence type="predicted"/>
<evidence type="ECO:0000313" key="2">
    <source>
        <dbReference type="EMBL" id="QRV22513.1"/>
    </source>
</evidence>
<protein>
    <submittedName>
        <fullName evidence="2">GNAT family N-acetyltransferase</fullName>
    </submittedName>
</protein>
<dbReference type="PROSITE" id="PS51186">
    <property type="entry name" value="GNAT"/>
    <property type="match status" value="1"/>
</dbReference>
<dbReference type="SUPFAM" id="SSF55729">
    <property type="entry name" value="Acyl-CoA N-acyltransferases (Nat)"/>
    <property type="match status" value="1"/>
</dbReference>
<accession>A0ABX7IJK6</accession>
<evidence type="ECO:0000259" key="1">
    <source>
        <dbReference type="PROSITE" id="PS51186"/>
    </source>
</evidence>
<evidence type="ECO:0000313" key="3">
    <source>
        <dbReference type="Proteomes" id="UP000644167"/>
    </source>
</evidence>
<dbReference type="Pfam" id="PF00583">
    <property type="entry name" value="Acetyltransf_1"/>
    <property type="match status" value="1"/>
</dbReference>
<dbReference type="InterPro" id="IPR000182">
    <property type="entry name" value="GNAT_dom"/>
</dbReference>
<keyword evidence="3" id="KW-1185">Reference proteome</keyword>